<sequence>MHQQLETWGCYFGLSFSNTGLQCDAHHGLVPNPGSQSHDDA</sequence>
<reference evidence="1" key="1">
    <citation type="submission" date="2014-11" db="EMBL/GenBank/DDBJ databases">
        <authorList>
            <person name="Amaro Gonzalez C."/>
        </authorList>
    </citation>
    <scope>NUCLEOTIDE SEQUENCE</scope>
</reference>
<dbReference type="EMBL" id="GBXM01042943">
    <property type="protein sequence ID" value="JAH65634.1"/>
    <property type="molecule type" value="Transcribed_RNA"/>
</dbReference>
<evidence type="ECO:0000313" key="1">
    <source>
        <dbReference type="EMBL" id="JAH65634.1"/>
    </source>
</evidence>
<accession>A0A0E9UIE0</accession>
<reference evidence="1" key="2">
    <citation type="journal article" date="2015" name="Fish Shellfish Immunol.">
        <title>Early steps in the European eel (Anguilla anguilla)-Vibrio vulnificus interaction in the gills: Role of the RtxA13 toxin.</title>
        <authorList>
            <person name="Callol A."/>
            <person name="Pajuelo D."/>
            <person name="Ebbesson L."/>
            <person name="Teles M."/>
            <person name="MacKenzie S."/>
            <person name="Amaro C."/>
        </authorList>
    </citation>
    <scope>NUCLEOTIDE SEQUENCE</scope>
</reference>
<organism evidence="1">
    <name type="scientific">Anguilla anguilla</name>
    <name type="common">European freshwater eel</name>
    <name type="synonym">Muraena anguilla</name>
    <dbReference type="NCBI Taxonomy" id="7936"/>
    <lineage>
        <taxon>Eukaryota</taxon>
        <taxon>Metazoa</taxon>
        <taxon>Chordata</taxon>
        <taxon>Craniata</taxon>
        <taxon>Vertebrata</taxon>
        <taxon>Euteleostomi</taxon>
        <taxon>Actinopterygii</taxon>
        <taxon>Neopterygii</taxon>
        <taxon>Teleostei</taxon>
        <taxon>Anguilliformes</taxon>
        <taxon>Anguillidae</taxon>
        <taxon>Anguilla</taxon>
    </lineage>
</organism>
<name>A0A0E9UIE0_ANGAN</name>
<dbReference type="AlphaFoldDB" id="A0A0E9UIE0"/>
<proteinExistence type="predicted"/>
<protein>
    <submittedName>
        <fullName evidence="1">Uncharacterized protein</fullName>
    </submittedName>
</protein>